<evidence type="ECO:0000256" key="4">
    <source>
        <dbReference type="ARBA" id="ARBA00022801"/>
    </source>
</evidence>
<evidence type="ECO:0000256" key="1">
    <source>
        <dbReference type="ARBA" id="ARBA00004141"/>
    </source>
</evidence>
<accession>A0A934PU03</accession>
<proteinExistence type="inferred from homology"/>
<evidence type="ECO:0000313" key="10">
    <source>
        <dbReference type="Proteomes" id="UP000613193"/>
    </source>
</evidence>
<dbReference type="GO" id="GO:0004252">
    <property type="term" value="F:serine-type endopeptidase activity"/>
    <property type="evidence" value="ECO:0007669"/>
    <property type="project" value="InterPro"/>
</dbReference>
<dbReference type="PANTHER" id="PTHR43731">
    <property type="entry name" value="RHOMBOID PROTEASE"/>
    <property type="match status" value="1"/>
</dbReference>
<dbReference type="RefSeq" id="WP_200065812.1">
    <property type="nucleotide sequence ID" value="NZ_JAEHFW010000001.1"/>
</dbReference>
<reference evidence="9" key="1">
    <citation type="submission" date="2020-12" db="EMBL/GenBank/DDBJ databases">
        <title>Bacterial novel species Mucilaginibacter sp. SD-g isolated from soil.</title>
        <authorList>
            <person name="Jung H.-Y."/>
        </authorList>
    </citation>
    <scope>NUCLEOTIDE SEQUENCE</scope>
    <source>
        <strain evidence="9">SD-g</strain>
    </source>
</reference>
<evidence type="ECO:0000256" key="5">
    <source>
        <dbReference type="ARBA" id="ARBA00022989"/>
    </source>
</evidence>
<dbReference type="GO" id="GO:0006508">
    <property type="term" value="P:proteolysis"/>
    <property type="evidence" value="ECO:0007669"/>
    <property type="project" value="UniProtKB-KW"/>
</dbReference>
<dbReference type="InterPro" id="IPR022764">
    <property type="entry name" value="Peptidase_S54_rhomboid_dom"/>
</dbReference>
<keyword evidence="9" id="KW-0645">Protease</keyword>
<evidence type="ECO:0000313" key="9">
    <source>
        <dbReference type="EMBL" id="MBK0379380.1"/>
    </source>
</evidence>
<keyword evidence="3 7" id="KW-0812">Transmembrane</keyword>
<feature type="domain" description="Peptidase S54 rhomboid" evidence="8">
    <location>
        <begin position="199"/>
        <end position="335"/>
    </location>
</feature>
<evidence type="ECO:0000256" key="6">
    <source>
        <dbReference type="ARBA" id="ARBA00023136"/>
    </source>
</evidence>
<dbReference type="Pfam" id="PF01694">
    <property type="entry name" value="Rhomboid"/>
    <property type="match status" value="1"/>
</dbReference>
<dbReference type="InterPro" id="IPR035952">
    <property type="entry name" value="Rhomboid-like_sf"/>
</dbReference>
<dbReference type="Gene3D" id="1.20.1540.10">
    <property type="entry name" value="Rhomboid-like"/>
    <property type="match status" value="1"/>
</dbReference>
<feature type="transmembrane region" description="Helical" evidence="7">
    <location>
        <begin position="347"/>
        <end position="366"/>
    </location>
</feature>
<feature type="transmembrane region" description="Helical" evidence="7">
    <location>
        <begin position="294"/>
        <end position="311"/>
    </location>
</feature>
<keyword evidence="10" id="KW-1185">Reference proteome</keyword>
<keyword evidence="5 7" id="KW-1133">Transmembrane helix</keyword>
<feature type="transmembrane region" description="Helical" evidence="7">
    <location>
        <begin position="152"/>
        <end position="179"/>
    </location>
</feature>
<organism evidence="9 10">
    <name type="scientific">Mucilaginibacter segetis</name>
    <dbReference type="NCBI Taxonomy" id="2793071"/>
    <lineage>
        <taxon>Bacteria</taxon>
        <taxon>Pseudomonadati</taxon>
        <taxon>Bacteroidota</taxon>
        <taxon>Sphingobacteriia</taxon>
        <taxon>Sphingobacteriales</taxon>
        <taxon>Sphingobacteriaceae</taxon>
        <taxon>Mucilaginibacter</taxon>
    </lineage>
</organism>
<sequence length="493" mass="56072">MAIGFTPKYIETQYLDDISREQYLVIAIETVKVLGWTVKKTSLSGLIANTSKGIFSKNSEIRIQTEGDEVTLKSTSTGNELADWGRNKKNLAYFNKRFYEVRSTYSLKQLDEKYNELKESIPPGDDDLLQQPELTSGEKAKRFFSLFVPSEGYIVTPILMDVNILVFLLMIISGVGFFLPDTQSMVNWGANFRPLTLSGEWWRLITNCFLHIGFIHLIFNMYALVYIGLLLEKHLGTSRYIAAYLLTGVAASVNSIWWHDLTVSAGASGAIFGLYGVFLALLTTSFIEKTTRKPLLISIGVFVAYNLIYGLKAGIDNAAHFGGLISGIIIGYAFIPSLKRPENKDFKVITISLLSILIVCSSIVVAKNIPNDLGIYEAKMNQFVVTEKKALGVINNIYDKSKYRLLYELKYQGINYWQDNLKLLDEADELKLNDKLYLRNQKLRHYCELRIKCYNLMYKSIDERTHDYDTQIQDYNKQIQDIISEFAADQSSQ</sequence>
<keyword evidence="4" id="KW-0378">Hydrolase</keyword>
<evidence type="ECO:0000259" key="8">
    <source>
        <dbReference type="Pfam" id="PF01694"/>
    </source>
</evidence>
<name>A0A934PU03_9SPHI</name>
<protein>
    <submittedName>
        <fullName evidence="9">Rhomboid family intramembrane serine protease</fullName>
    </submittedName>
</protein>
<dbReference type="InterPro" id="IPR050925">
    <property type="entry name" value="Rhomboid_protease_S54"/>
</dbReference>
<feature type="transmembrane region" description="Helical" evidence="7">
    <location>
        <begin position="204"/>
        <end position="229"/>
    </location>
</feature>
<comment type="subcellular location">
    <subcellularLocation>
        <location evidence="1">Membrane</location>
        <topology evidence="1">Multi-pass membrane protein</topology>
    </subcellularLocation>
</comment>
<dbReference type="Proteomes" id="UP000613193">
    <property type="component" value="Unassembled WGS sequence"/>
</dbReference>
<feature type="transmembrane region" description="Helical" evidence="7">
    <location>
        <begin position="317"/>
        <end position="335"/>
    </location>
</feature>
<gene>
    <name evidence="9" type="ORF">I5M19_08685</name>
</gene>
<comment type="caution">
    <text evidence="9">The sequence shown here is derived from an EMBL/GenBank/DDBJ whole genome shotgun (WGS) entry which is preliminary data.</text>
</comment>
<evidence type="ECO:0000256" key="7">
    <source>
        <dbReference type="SAM" id="Phobius"/>
    </source>
</evidence>
<keyword evidence="6 7" id="KW-0472">Membrane</keyword>
<feature type="transmembrane region" description="Helical" evidence="7">
    <location>
        <begin position="265"/>
        <end position="287"/>
    </location>
</feature>
<feature type="transmembrane region" description="Helical" evidence="7">
    <location>
        <begin position="241"/>
        <end position="259"/>
    </location>
</feature>
<dbReference type="GO" id="GO:0016020">
    <property type="term" value="C:membrane"/>
    <property type="evidence" value="ECO:0007669"/>
    <property type="project" value="UniProtKB-SubCell"/>
</dbReference>
<evidence type="ECO:0000256" key="3">
    <source>
        <dbReference type="ARBA" id="ARBA00022692"/>
    </source>
</evidence>
<dbReference type="AlphaFoldDB" id="A0A934PU03"/>
<evidence type="ECO:0000256" key="2">
    <source>
        <dbReference type="ARBA" id="ARBA00009045"/>
    </source>
</evidence>
<dbReference type="EMBL" id="JAEHFW010000001">
    <property type="protein sequence ID" value="MBK0379380.1"/>
    <property type="molecule type" value="Genomic_DNA"/>
</dbReference>
<dbReference type="PANTHER" id="PTHR43731:SF14">
    <property type="entry name" value="PRESENILIN-ASSOCIATED RHOMBOID-LIKE PROTEIN, MITOCHONDRIAL"/>
    <property type="match status" value="1"/>
</dbReference>
<dbReference type="SUPFAM" id="SSF144091">
    <property type="entry name" value="Rhomboid-like"/>
    <property type="match status" value="1"/>
</dbReference>
<comment type="similarity">
    <text evidence="2">Belongs to the peptidase S54 family.</text>
</comment>